<evidence type="ECO:0000256" key="2">
    <source>
        <dbReference type="ARBA" id="ARBA00022801"/>
    </source>
</evidence>
<keyword evidence="6" id="KW-1133">Transmembrane helix</keyword>
<comment type="similarity">
    <text evidence="1">Belongs to the peptidase S45 family.</text>
</comment>
<dbReference type="InterPro" id="IPR014395">
    <property type="entry name" value="Pen/GL7ACA/AHL_acylase"/>
</dbReference>
<dbReference type="GO" id="GO:0017000">
    <property type="term" value="P:antibiotic biosynthetic process"/>
    <property type="evidence" value="ECO:0007669"/>
    <property type="project" value="InterPro"/>
</dbReference>
<keyword evidence="5" id="KW-0479">Metal-binding</keyword>
<evidence type="ECO:0000256" key="1">
    <source>
        <dbReference type="ARBA" id="ARBA00006586"/>
    </source>
</evidence>
<protein>
    <submittedName>
        <fullName evidence="7">Penicillin acylase II</fullName>
    </submittedName>
</protein>
<dbReference type="PIRSF" id="PIRSF001227">
    <property type="entry name" value="Pen_acylase"/>
    <property type="match status" value="1"/>
</dbReference>
<keyword evidence="2" id="KW-0378">Hydrolase</keyword>
<dbReference type="STRING" id="1300222.I532_09692"/>
<dbReference type="InterPro" id="IPR002692">
    <property type="entry name" value="S45"/>
</dbReference>
<dbReference type="SUPFAM" id="SSF56235">
    <property type="entry name" value="N-terminal nucleophile aminohydrolases (Ntn hydrolases)"/>
    <property type="match status" value="1"/>
</dbReference>
<dbReference type="GO" id="GO:0016811">
    <property type="term" value="F:hydrolase activity, acting on carbon-nitrogen (but not peptide) bonds, in linear amides"/>
    <property type="evidence" value="ECO:0007669"/>
    <property type="project" value="InterPro"/>
</dbReference>
<dbReference type="Pfam" id="PF01804">
    <property type="entry name" value="Penicil_amidase"/>
    <property type="match status" value="1"/>
</dbReference>
<feature type="transmembrane region" description="Helical" evidence="6">
    <location>
        <begin position="20"/>
        <end position="42"/>
    </location>
</feature>
<keyword evidence="5" id="KW-0106">Calcium</keyword>
<dbReference type="InterPro" id="IPR043147">
    <property type="entry name" value="Penicillin_amidase_A-knob"/>
</dbReference>
<dbReference type="Gene3D" id="2.30.120.10">
    <property type="match status" value="1"/>
</dbReference>
<feature type="binding site" evidence="5">
    <location>
        <position position="336"/>
    </location>
    <ligand>
        <name>Ca(2+)</name>
        <dbReference type="ChEBI" id="CHEBI:29108"/>
    </ligand>
</feature>
<dbReference type="InterPro" id="IPR029055">
    <property type="entry name" value="Ntn_hydrolases_N"/>
</dbReference>
<evidence type="ECO:0000256" key="6">
    <source>
        <dbReference type="SAM" id="Phobius"/>
    </source>
</evidence>
<evidence type="ECO:0000313" key="7">
    <source>
        <dbReference type="EMBL" id="EMT53040.1"/>
    </source>
</evidence>
<feature type="binding site" evidence="5">
    <location>
        <position position="333"/>
    </location>
    <ligand>
        <name>Ca(2+)</name>
        <dbReference type="ChEBI" id="CHEBI:29108"/>
    </ligand>
</feature>
<dbReference type="Gene3D" id="1.10.1400.10">
    <property type="match status" value="1"/>
</dbReference>
<dbReference type="PANTHER" id="PTHR34218:SF4">
    <property type="entry name" value="ACYL-HOMOSERINE LACTONE ACYLASE QUIP"/>
    <property type="match status" value="1"/>
</dbReference>
<dbReference type="PATRIC" id="fig|1300222.3.peg.2004"/>
<evidence type="ECO:0000256" key="5">
    <source>
        <dbReference type="PIRSR" id="PIRSR001227-2"/>
    </source>
</evidence>
<dbReference type="MEROPS" id="S45.003"/>
<evidence type="ECO:0000256" key="4">
    <source>
        <dbReference type="PIRSR" id="PIRSR001227-1"/>
    </source>
</evidence>
<dbReference type="Proteomes" id="UP000012081">
    <property type="component" value="Unassembled WGS sequence"/>
</dbReference>
<proteinExistence type="inferred from homology"/>
<dbReference type="OrthoDB" id="9759796at2"/>
<dbReference type="CDD" id="cd03747">
    <property type="entry name" value="Ntn_PGA_like"/>
    <property type="match status" value="1"/>
</dbReference>
<dbReference type="Gene3D" id="1.10.439.10">
    <property type="entry name" value="Penicillin Amidohydrolase, domain 1"/>
    <property type="match status" value="1"/>
</dbReference>
<dbReference type="RefSeq" id="WP_003387907.1">
    <property type="nucleotide sequence ID" value="NZ_APBN01000003.1"/>
</dbReference>
<dbReference type="InterPro" id="IPR023343">
    <property type="entry name" value="Penicillin_amidase_dom1"/>
</dbReference>
<sequence>MEAVLQKQKVSRRKKAVKIVVAAVVVLLVISAVLFGIANAYIARSLPQIEGELSVAGLAESVTVARDEHGVPHIYASNEHDLFMAQGYVTAQDRLFQMDLSRRQASGELSEVIGEKAVDRDKYFRTLGLRRAAKLSHEVYSQEAKDILQWYADGVNAYISEAKAKGALPIEFALLGYEPKEWTPLDSLTIGKYMAYDLGGHWEGQAFRYYLLNHFPKEKAYDLFPNEEKAGPPIIPPIGDGKVDVEKSFAKAIIPPEFNGSNNWVVSGKKSASGKPLLADDPHLSLATPSIWYQTHLKAPSVNVSGVIFAGVPGIILGHNEHVAWGVTNTGPDVQDLYIEKRNPEQPSQFLYMGKWEEAQVIDEPIRVKDKETIPYQVTITRHGPVISEFAEDSGKDTVFSLKWTALEPSRELEAVLRMNKAKNWNEFEKALEDFHTPTQNFVFAAQDGTIAYKANGKIPIRKKGNSLVPVPGWTDEYEWTGYIPYDQLPKTVNPMQGFISSANYKVTDDSYPYHISNVWAQPYRQMRIQQVLQAKEKLTVEDMQKLQMDQANLQADEFVPIFLEHVKKEPLTEKEKAVLAVLETWNFVDDKDLAAPLVFHTWMRQVANVLFKEQIPDSMNDLFEGKRQIVDDLIRRAHTGKPGPWVQEKGGLSKVLHAALQEAIAEIEAAHGTNSEKWKWGEAHQMSFLHPLSSVTGLNYLFNWAKPIPAGGSAVTVQAASYNQKTGLINHGASWRFVVDTNDLTKGYHVVGPGQSGHVKSPWYDDQFGAWVEGVYHATSIADTQETGHVLTLRPK</sequence>
<dbReference type="InterPro" id="IPR043146">
    <property type="entry name" value="Penicillin_amidase_N_B-knob"/>
</dbReference>
<keyword evidence="6" id="KW-0472">Membrane</keyword>
<evidence type="ECO:0000313" key="8">
    <source>
        <dbReference type="Proteomes" id="UP000012081"/>
    </source>
</evidence>
<reference evidence="7 8" key="1">
    <citation type="submission" date="2013-03" db="EMBL/GenBank/DDBJ databases">
        <title>Assembly of a new bacterial strain Brevibacillus borstelensis AK1.</title>
        <authorList>
            <person name="Rajan I."/>
            <person name="PoliReddy D."/>
            <person name="Sugumar T."/>
            <person name="Rathinam K."/>
            <person name="Alqarawi S."/>
            <person name="Khalil A.B."/>
            <person name="Sivakumar N."/>
        </authorList>
    </citation>
    <scope>NUCLEOTIDE SEQUENCE [LARGE SCALE GENOMIC DNA]</scope>
    <source>
        <strain evidence="7 8">AK1</strain>
    </source>
</reference>
<dbReference type="AlphaFoldDB" id="M8EC32"/>
<dbReference type="PANTHER" id="PTHR34218">
    <property type="entry name" value="PEPTIDASE S45 PENICILLIN AMIDASE"/>
    <property type="match status" value="1"/>
</dbReference>
<dbReference type="Gene3D" id="3.60.20.10">
    <property type="entry name" value="Glutamine Phosphoribosylpyrophosphate, subunit 1, domain 1"/>
    <property type="match status" value="1"/>
</dbReference>
<dbReference type="GO" id="GO:0046872">
    <property type="term" value="F:metal ion binding"/>
    <property type="evidence" value="ECO:0007669"/>
    <property type="project" value="UniProtKB-KW"/>
</dbReference>
<accession>M8EC32</accession>
<gene>
    <name evidence="7" type="ORF">I532_09692</name>
</gene>
<dbReference type="EMBL" id="APBN01000003">
    <property type="protein sequence ID" value="EMT53040.1"/>
    <property type="molecule type" value="Genomic_DNA"/>
</dbReference>
<comment type="cofactor">
    <cofactor evidence="5">
        <name>Ca(2+)</name>
        <dbReference type="ChEBI" id="CHEBI:29108"/>
    </cofactor>
    <text evidence="5">Binds 1 Ca(2+) ion per dimer.</text>
</comment>
<comment type="caution">
    <text evidence="7">The sequence shown here is derived from an EMBL/GenBank/DDBJ whole genome shotgun (WGS) entry which is preliminary data.</text>
</comment>
<evidence type="ECO:0000256" key="3">
    <source>
        <dbReference type="ARBA" id="ARBA00023145"/>
    </source>
</evidence>
<keyword evidence="6" id="KW-0812">Transmembrane</keyword>
<feature type="active site" description="Nucleophile" evidence="4">
    <location>
        <position position="261"/>
    </location>
</feature>
<name>M8EC32_9BACL</name>
<organism evidence="7 8">
    <name type="scientific">Brevibacillus borstelensis AK1</name>
    <dbReference type="NCBI Taxonomy" id="1300222"/>
    <lineage>
        <taxon>Bacteria</taxon>
        <taxon>Bacillati</taxon>
        <taxon>Bacillota</taxon>
        <taxon>Bacilli</taxon>
        <taxon>Bacillales</taxon>
        <taxon>Paenibacillaceae</taxon>
        <taxon>Brevibacillus</taxon>
    </lineage>
</organism>
<keyword evidence="8" id="KW-1185">Reference proteome</keyword>
<keyword evidence="3" id="KW-0865">Zymogen</keyword>